<sequence length="164" mass="19121">MVFKFNDILRSSPIDKFGKSLFKLCLLKPSGVEWHHIWSPVLSIMTVEIFLQPFQNLIRVVVEEDALVHVGTVTPFETLDEMSIQWQLPDSGEASSWTCPSFTVMRDGVVKGVRPDGDFDWRYSHRTVPNESKILKNLRLSYKLNRKKLFICSKKLYWFLTIKI</sequence>
<accession>A0A226E5Z8</accession>
<name>A0A226E5Z8_FOLCA</name>
<protein>
    <submittedName>
        <fullName evidence="1">Uncharacterized protein</fullName>
    </submittedName>
</protein>
<organism evidence="1 2">
    <name type="scientific">Folsomia candida</name>
    <name type="common">Springtail</name>
    <dbReference type="NCBI Taxonomy" id="158441"/>
    <lineage>
        <taxon>Eukaryota</taxon>
        <taxon>Metazoa</taxon>
        <taxon>Ecdysozoa</taxon>
        <taxon>Arthropoda</taxon>
        <taxon>Hexapoda</taxon>
        <taxon>Collembola</taxon>
        <taxon>Entomobryomorpha</taxon>
        <taxon>Isotomoidea</taxon>
        <taxon>Isotomidae</taxon>
        <taxon>Proisotominae</taxon>
        <taxon>Folsomia</taxon>
    </lineage>
</organism>
<comment type="caution">
    <text evidence="1">The sequence shown here is derived from an EMBL/GenBank/DDBJ whole genome shotgun (WGS) entry which is preliminary data.</text>
</comment>
<proteinExistence type="predicted"/>
<dbReference type="AlphaFoldDB" id="A0A226E5Z8"/>
<reference evidence="1 2" key="1">
    <citation type="submission" date="2015-12" db="EMBL/GenBank/DDBJ databases">
        <title>The genome of Folsomia candida.</title>
        <authorList>
            <person name="Faddeeva A."/>
            <person name="Derks M.F."/>
            <person name="Anvar Y."/>
            <person name="Smit S."/>
            <person name="Van Straalen N."/>
            <person name="Roelofs D."/>
        </authorList>
    </citation>
    <scope>NUCLEOTIDE SEQUENCE [LARGE SCALE GENOMIC DNA]</scope>
    <source>
        <strain evidence="1 2">VU population</strain>
        <tissue evidence="1">Whole body</tissue>
    </source>
</reference>
<evidence type="ECO:0000313" key="1">
    <source>
        <dbReference type="EMBL" id="OXA52728.1"/>
    </source>
</evidence>
<dbReference type="EMBL" id="LNIX01000006">
    <property type="protein sequence ID" value="OXA52728.1"/>
    <property type="molecule type" value="Genomic_DNA"/>
</dbReference>
<gene>
    <name evidence="1" type="ORF">Fcan01_12384</name>
</gene>
<keyword evidence="2" id="KW-1185">Reference proteome</keyword>
<dbReference type="Proteomes" id="UP000198287">
    <property type="component" value="Unassembled WGS sequence"/>
</dbReference>
<evidence type="ECO:0000313" key="2">
    <source>
        <dbReference type="Proteomes" id="UP000198287"/>
    </source>
</evidence>